<dbReference type="InterPro" id="IPR007061">
    <property type="entry name" value="MST-like"/>
</dbReference>
<evidence type="ECO:0000313" key="2">
    <source>
        <dbReference type="Proteomes" id="UP000749040"/>
    </source>
</evidence>
<dbReference type="Proteomes" id="UP000749040">
    <property type="component" value="Unassembled WGS sequence"/>
</dbReference>
<gene>
    <name evidence="1" type="ORF">ITX44_29635</name>
</gene>
<organism evidence="1 2">
    <name type="scientific">Actinacidiphila acididurans</name>
    <dbReference type="NCBI Taxonomy" id="2784346"/>
    <lineage>
        <taxon>Bacteria</taxon>
        <taxon>Bacillati</taxon>
        <taxon>Actinomycetota</taxon>
        <taxon>Actinomycetes</taxon>
        <taxon>Kitasatosporales</taxon>
        <taxon>Streptomycetaceae</taxon>
        <taxon>Actinacidiphila</taxon>
    </lineage>
</organism>
<protein>
    <submittedName>
        <fullName evidence="1">DinB family protein</fullName>
    </submittedName>
</protein>
<dbReference type="InterPro" id="IPR034660">
    <property type="entry name" value="DinB/YfiT-like"/>
</dbReference>
<dbReference type="RefSeq" id="WP_205360867.1">
    <property type="nucleotide sequence ID" value="NZ_JADKYB010000019.1"/>
</dbReference>
<reference evidence="1 2" key="1">
    <citation type="submission" date="2021-01" db="EMBL/GenBank/DDBJ databases">
        <title>Streptomyces acididurans sp. nov., isolated from a peat swamp forest soil.</title>
        <authorList>
            <person name="Chantavorakit T."/>
            <person name="Duangmal K."/>
        </authorList>
    </citation>
    <scope>NUCLEOTIDE SEQUENCE [LARGE SCALE GENOMIC DNA]</scope>
    <source>
        <strain evidence="1 2">KK5PA1</strain>
    </source>
</reference>
<comment type="caution">
    <text evidence="1">The sequence shown here is derived from an EMBL/GenBank/DDBJ whole genome shotgun (WGS) entry which is preliminary data.</text>
</comment>
<dbReference type="Gene3D" id="1.20.120.450">
    <property type="entry name" value="dinb family like domain"/>
    <property type="match status" value="1"/>
</dbReference>
<evidence type="ECO:0000313" key="1">
    <source>
        <dbReference type="EMBL" id="MBM9508642.1"/>
    </source>
</evidence>
<dbReference type="SUPFAM" id="SSF109854">
    <property type="entry name" value="DinB/YfiT-like putative metalloenzymes"/>
    <property type="match status" value="1"/>
</dbReference>
<sequence>MPSLVDEVGDERGALLAFLEAQRGGLRRAVRGLTDEQAAAHPSVSAMALGGLVKHAAHMEHHWIQEVLGGATDARSGEAGWEAADWNAEFQLLPGETLAGVLADFAAVARATERAVTALPSLDVLVPLPQAPWFPPDAKRTARWILLHLVEEQARHAGHADIIRESLDGAVAFQLLADEQREQGEQREPEA</sequence>
<keyword evidence="2" id="KW-1185">Reference proteome</keyword>
<name>A0ABS2U0S8_9ACTN</name>
<accession>A0ABS2U0S8</accession>
<dbReference type="Pfam" id="PF04978">
    <property type="entry name" value="MST"/>
    <property type="match status" value="1"/>
</dbReference>
<proteinExistence type="predicted"/>
<dbReference type="EMBL" id="JADKYB010000019">
    <property type="protein sequence ID" value="MBM9508642.1"/>
    <property type="molecule type" value="Genomic_DNA"/>
</dbReference>